<keyword evidence="3" id="KW-0067">ATP-binding</keyword>
<dbReference type="InterPro" id="IPR001404">
    <property type="entry name" value="Hsp90_fam"/>
</dbReference>
<dbReference type="PANTHER" id="PTHR11528">
    <property type="entry name" value="HEAT SHOCK PROTEIN 90 FAMILY MEMBER"/>
    <property type="match status" value="1"/>
</dbReference>
<dbReference type="GO" id="GO:0051082">
    <property type="term" value="F:unfolded protein binding"/>
    <property type="evidence" value="ECO:0007669"/>
    <property type="project" value="InterPro"/>
</dbReference>
<comment type="similarity">
    <text evidence="1">Belongs to the heat shock protein 90 family.</text>
</comment>
<dbReference type="Pfam" id="PF13589">
    <property type="entry name" value="HATPase_c_3"/>
    <property type="match status" value="1"/>
</dbReference>
<dbReference type="Pfam" id="PF24391">
    <property type="entry name" value="HD-CE"/>
    <property type="match status" value="1"/>
</dbReference>
<evidence type="ECO:0000313" key="7">
    <source>
        <dbReference type="Proteomes" id="UP000199766"/>
    </source>
</evidence>
<evidence type="ECO:0000256" key="2">
    <source>
        <dbReference type="ARBA" id="ARBA00022741"/>
    </source>
</evidence>
<dbReference type="Gene3D" id="3.30.565.10">
    <property type="entry name" value="Histidine kinase-like ATPase, C-terminal domain"/>
    <property type="match status" value="1"/>
</dbReference>
<dbReference type="OrthoDB" id="9802640at2"/>
<sequence length="869" mass="97343">MAGFENTTLWQSTLAKQLSDDHREKDRDFLRVSYESFRANAGLLAAEISRDLPDYTVHDLTHLDALWEMASIICGNDYKLTPAEAFVLGGAFLIHDLGMGLAAYPEGLNELKRSVIWEDTVSYLAKRNPESSNESIEKEATGIVLRSLHAKHAEKLALISWGDDKNLYLINDPELREAYGPVIGLIAHSHWWSSDELIKKLPDSLGAFERMPNDWGVDPIKLTCILRVSDAAHIDTRRAPLLLKAFRQPNEYAQQHWLFQQRLYQPRLESERLVYTSKSSFSPDEFNSWWLCFDTLKMIDKELRDVDSILGDSQRPRLKAKGVAAVNNIILLSRLIGTSSWLPVDTKIHVGNVAKLVKNLGGEQLYGKNIMVPLRELIQNSCDAVRARRTLEGEDPSWGRVTVRIGSDKSGTFIEVEDNGVGMSTTVLSGPFLDFGTSFWGTNLMHDEFPGLESKGFSSTGKYGVGFFSTFMWGEKVSVTTRRFEDSRQSTKVLVFQKGLSDRPLLRDALENEYVKDGGTRIRVYFSSSQTYRKIFSENYHDNLRIDQIVEDLCSCLDVSIATEDLNTGESGVVVRANDWKSLEANAFLKRALGNRCFQSLSDDDSCMLTKLSKNIRNIESNGEVVGRGFLSNIGQFDHRRDRAAIKGTVTVGGFRTSSLTNLVGLFVGETVRASRDIGVPLANGKELAGWASEQSSLLIENTDTEKQLECASFVRSLGGNTQGLSICRHKSGIISLIQFEDIVREQLNEIVIVGDSGFHLLEREHGKIVLKDNVFVADPGITGILQTRIEDSWVEWPTNRQSERFDDCTLQGLLVEAFSHVWGVSLNSVIAASDISTDRDKYSYIIGVANGKEIKCDYVDIMRLPSFH</sequence>
<protein>
    <submittedName>
        <fullName evidence="6">Histidine kinase-, DNA gyrase B-, and HSP90-like ATPase</fullName>
    </submittedName>
</protein>
<organism evidence="6 7">
    <name type="scientific">Giesbergeria anulus</name>
    <dbReference type="NCBI Taxonomy" id="180197"/>
    <lineage>
        <taxon>Bacteria</taxon>
        <taxon>Pseudomonadati</taxon>
        <taxon>Pseudomonadota</taxon>
        <taxon>Betaproteobacteria</taxon>
        <taxon>Burkholderiales</taxon>
        <taxon>Comamonadaceae</taxon>
        <taxon>Giesbergeria</taxon>
    </lineage>
</organism>
<dbReference type="AlphaFoldDB" id="A0A1H9MXT6"/>
<evidence type="ECO:0000256" key="3">
    <source>
        <dbReference type="ARBA" id="ARBA00022840"/>
    </source>
</evidence>
<dbReference type="InterPro" id="IPR056471">
    <property type="entry name" value="HD-CE"/>
</dbReference>
<keyword evidence="2" id="KW-0547">Nucleotide-binding</keyword>
<name>A0A1H9MXT6_9BURK</name>
<evidence type="ECO:0000256" key="1">
    <source>
        <dbReference type="ARBA" id="ARBA00008239"/>
    </source>
</evidence>
<proteinExistence type="inferred from homology"/>
<feature type="domain" description="HD-CE" evidence="5">
    <location>
        <begin position="52"/>
        <end position="304"/>
    </location>
</feature>
<reference evidence="6 7" key="1">
    <citation type="submission" date="2016-10" db="EMBL/GenBank/DDBJ databases">
        <authorList>
            <person name="de Groot N.N."/>
        </authorList>
    </citation>
    <scope>NUCLEOTIDE SEQUENCE [LARGE SCALE GENOMIC DNA]</scope>
    <source>
        <strain evidence="6 7">ATCC 35958</strain>
    </source>
</reference>
<evidence type="ECO:0000259" key="5">
    <source>
        <dbReference type="Pfam" id="PF24391"/>
    </source>
</evidence>
<keyword evidence="7" id="KW-1185">Reference proteome</keyword>
<dbReference type="EMBL" id="FOGD01000006">
    <property type="protein sequence ID" value="SER28215.1"/>
    <property type="molecule type" value="Genomic_DNA"/>
</dbReference>
<dbReference type="Proteomes" id="UP000199766">
    <property type="component" value="Unassembled WGS sequence"/>
</dbReference>
<dbReference type="GO" id="GO:0016301">
    <property type="term" value="F:kinase activity"/>
    <property type="evidence" value="ECO:0007669"/>
    <property type="project" value="UniProtKB-KW"/>
</dbReference>
<keyword evidence="4" id="KW-0143">Chaperone</keyword>
<dbReference type="GO" id="GO:0005524">
    <property type="term" value="F:ATP binding"/>
    <property type="evidence" value="ECO:0007669"/>
    <property type="project" value="UniProtKB-KW"/>
</dbReference>
<dbReference type="STRING" id="180197.SAMN02982919_02088"/>
<evidence type="ECO:0000313" key="6">
    <source>
        <dbReference type="EMBL" id="SER28215.1"/>
    </source>
</evidence>
<dbReference type="RefSeq" id="WP_091457045.1">
    <property type="nucleotide sequence ID" value="NZ_FOGD01000006.1"/>
</dbReference>
<gene>
    <name evidence="6" type="ORF">SAMN02982919_02088</name>
</gene>
<dbReference type="SUPFAM" id="SSF55874">
    <property type="entry name" value="ATPase domain of HSP90 chaperone/DNA topoisomerase II/histidine kinase"/>
    <property type="match status" value="1"/>
</dbReference>
<dbReference type="InterPro" id="IPR020575">
    <property type="entry name" value="Hsp90_N"/>
</dbReference>
<keyword evidence="6" id="KW-0418">Kinase</keyword>
<dbReference type="GO" id="GO:0016887">
    <property type="term" value="F:ATP hydrolysis activity"/>
    <property type="evidence" value="ECO:0007669"/>
    <property type="project" value="InterPro"/>
</dbReference>
<dbReference type="GO" id="GO:0140662">
    <property type="term" value="F:ATP-dependent protein folding chaperone"/>
    <property type="evidence" value="ECO:0007669"/>
    <property type="project" value="InterPro"/>
</dbReference>
<keyword evidence="6" id="KW-0808">Transferase</keyword>
<dbReference type="PRINTS" id="PR00775">
    <property type="entry name" value="HEATSHOCK90"/>
</dbReference>
<accession>A0A1H9MXT6</accession>
<evidence type="ECO:0000256" key="4">
    <source>
        <dbReference type="ARBA" id="ARBA00023186"/>
    </source>
</evidence>
<dbReference type="InterPro" id="IPR036890">
    <property type="entry name" value="HATPase_C_sf"/>
</dbReference>